<name>A0A0W0FG14_MONRR</name>
<organism evidence="1 2">
    <name type="scientific">Moniliophthora roreri</name>
    <name type="common">Frosty pod rot fungus</name>
    <name type="synonym">Monilia roreri</name>
    <dbReference type="NCBI Taxonomy" id="221103"/>
    <lineage>
        <taxon>Eukaryota</taxon>
        <taxon>Fungi</taxon>
        <taxon>Dikarya</taxon>
        <taxon>Basidiomycota</taxon>
        <taxon>Agaricomycotina</taxon>
        <taxon>Agaricomycetes</taxon>
        <taxon>Agaricomycetidae</taxon>
        <taxon>Agaricales</taxon>
        <taxon>Marasmiineae</taxon>
        <taxon>Marasmiaceae</taxon>
        <taxon>Moniliophthora</taxon>
    </lineage>
</organism>
<dbReference type="AlphaFoldDB" id="A0A0W0FG14"/>
<comment type="caution">
    <text evidence="1">The sequence shown here is derived from an EMBL/GenBank/DDBJ whole genome shotgun (WGS) entry which is preliminary data.</text>
</comment>
<dbReference type="EMBL" id="LATX01002000">
    <property type="protein sequence ID" value="KTB35233.1"/>
    <property type="molecule type" value="Genomic_DNA"/>
</dbReference>
<gene>
    <name evidence="1" type="ORF">WG66_12190</name>
</gene>
<accession>A0A0W0FG14</accession>
<proteinExistence type="predicted"/>
<protein>
    <submittedName>
        <fullName evidence="1">Uncharacterized protein</fullName>
    </submittedName>
</protein>
<dbReference type="Proteomes" id="UP000054988">
    <property type="component" value="Unassembled WGS sequence"/>
</dbReference>
<sequence length="112" mass="12719">MFISRSRFLLDPTTPLEHVCPRYTSLASACLSLVEARNDEKPHEHVDNLSNTRRPILVVLSSVYCCSRLAMSRRSVKSPAAHHLTPYPLERHGTVIKRTRTFAHVMITSTFS</sequence>
<evidence type="ECO:0000313" key="1">
    <source>
        <dbReference type="EMBL" id="KTB35233.1"/>
    </source>
</evidence>
<evidence type="ECO:0000313" key="2">
    <source>
        <dbReference type="Proteomes" id="UP000054988"/>
    </source>
</evidence>
<reference evidence="1 2" key="1">
    <citation type="submission" date="2015-12" db="EMBL/GenBank/DDBJ databases">
        <title>Draft genome sequence of Moniliophthora roreri, the causal agent of frosty pod rot of cacao.</title>
        <authorList>
            <person name="Aime M.C."/>
            <person name="Diaz-Valderrama J.R."/>
            <person name="Kijpornyongpan T."/>
            <person name="Phillips-Mora W."/>
        </authorList>
    </citation>
    <scope>NUCLEOTIDE SEQUENCE [LARGE SCALE GENOMIC DNA]</scope>
    <source>
        <strain evidence="1 2">MCA 2952</strain>
    </source>
</reference>